<dbReference type="Pfam" id="PF01420">
    <property type="entry name" value="Methylase_S"/>
    <property type="match status" value="2"/>
</dbReference>
<gene>
    <name evidence="5" type="ORF">A3G33_11230</name>
</gene>
<evidence type="ECO:0000313" key="5">
    <source>
        <dbReference type="EMBL" id="OGW95570.1"/>
    </source>
</evidence>
<evidence type="ECO:0000256" key="2">
    <source>
        <dbReference type="ARBA" id="ARBA00022747"/>
    </source>
</evidence>
<dbReference type="GO" id="GO:0003677">
    <property type="term" value="F:DNA binding"/>
    <property type="evidence" value="ECO:0007669"/>
    <property type="project" value="UniProtKB-KW"/>
</dbReference>
<evidence type="ECO:0000313" key="6">
    <source>
        <dbReference type="Proteomes" id="UP000178187"/>
    </source>
</evidence>
<proteinExistence type="inferred from homology"/>
<evidence type="ECO:0000256" key="3">
    <source>
        <dbReference type="ARBA" id="ARBA00023125"/>
    </source>
</evidence>
<sequence>MALKWPIVPLGKVLTHRKEFIKIDDIQIYKRCRVQLHAQGIILRDQVPGAEIKTKNQQVCHSEEFLVAEIDAKVGGYGIVPTVLENAIVSSHYFLFSINGSLLRPDFLNWFIRTPFFHDQVSAQGSTNYAAIRPQHVLDYKIPLPSLPEQQRIVARINALAAKIEEARGLRHQATEEVETLMLSALRHLRLPRETVVKRISACSTMSTGTTPPSERSDYYGGLIQWYTPGDLQYQRQLGVSSRTLSEVAIAERKARMFEPGTVLLVAIGGSLGKVALTHECCSANQQITGIKFSDEVLPEYGFWWMRRLGKDLMAAAPQATLPIINQVRIGAFEISIPTLSEQRQIVEKLDGLQAKVDGLKRLQSETASELDALLPSIIDKAFKGELV</sequence>
<organism evidence="5 6">
    <name type="scientific">Candidatus Danuiimicrobium aquiferis</name>
    <dbReference type="NCBI Taxonomy" id="1801832"/>
    <lineage>
        <taxon>Bacteria</taxon>
        <taxon>Pseudomonadati</taxon>
        <taxon>Candidatus Omnitrophota</taxon>
        <taxon>Candidatus Danuiimicrobium</taxon>
    </lineage>
</organism>
<comment type="caution">
    <text evidence="5">The sequence shown here is derived from an EMBL/GenBank/DDBJ whole genome shotgun (WGS) entry which is preliminary data.</text>
</comment>
<evidence type="ECO:0000256" key="1">
    <source>
        <dbReference type="ARBA" id="ARBA00010923"/>
    </source>
</evidence>
<dbReference type="CDD" id="cd17290">
    <property type="entry name" value="RMtype1_S_AleSS8ORF2795P_TRD1-CR1_like"/>
    <property type="match status" value="1"/>
</dbReference>
<dbReference type="Gene3D" id="3.90.220.20">
    <property type="entry name" value="DNA methylase specificity domains"/>
    <property type="match status" value="2"/>
</dbReference>
<comment type="similarity">
    <text evidence="1">Belongs to the type-I restriction system S methylase family.</text>
</comment>
<protein>
    <recommendedName>
        <fullName evidence="4">Type I restriction modification DNA specificity domain-containing protein</fullName>
    </recommendedName>
</protein>
<reference evidence="5 6" key="1">
    <citation type="journal article" date="2016" name="Nat. Commun.">
        <title>Thousands of microbial genomes shed light on interconnected biogeochemical processes in an aquifer system.</title>
        <authorList>
            <person name="Anantharaman K."/>
            <person name="Brown C.T."/>
            <person name="Hug L.A."/>
            <person name="Sharon I."/>
            <person name="Castelle C.J."/>
            <person name="Probst A.J."/>
            <person name="Thomas B.C."/>
            <person name="Singh A."/>
            <person name="Wilkins M.J."/>
            <person name="Karaoz U."/>
            <person name="Brodie E.L."/>
            <person name="Williams K.H."/>
            <person name="Hubbard S.S."/>
            <person name="Banfield J.F."/>
        </authorList>
    </citation>
    <scope>NUCLEOTIDE SEQUENCE [LARGE SCALE GENOMIC DNA]</scope>
</reference>
<dbReference type="EMBL" id="MHFR01000060">
    <property type="protein sequence ID" value="OGW95570.1"/>
    <property type="molecule type" value="Genomic_DNA"/>
</dbReference>
<dbReference type="Proteomes" id="UP000178187">
    <property type="component" value="Unassembled WGS sequence"/>
</dbReference>
<dbReference type="InterPro" id="IPR044946">
    <property type="entry name" value="Restrct_endonuc_typeI_TRD_sf"/>
</dbReference>
<keyword evidence="3" id="KW-0238">DNA-binding</keyword>
<accession>A0A1G1KRI2</accession>
<feature type="domain" description="Type I restriction modification DNA specificity" evidence="4">
    <location>
        <begin position="52"/>
        <end position="166"/>
    </location>
</feature>
<feature type="domain" description="Type I restriction modification DNA specificity" evidence="4">
    <location>
        <begin position="197"/>
        <end position="361"/>
    </location>
</feature>
<dbReference type="PANTHER" id="PTHR30408">
    <property type="entry name" value="TYPE-1 RESTRICTION ENZYME ECOKI SPECIFICITY PROTEIN"/>
    <property type="match status" value="1"/>
</dbReference>
<dbReference type="AlphaFoldDB" id="A0A1G1KRI2"/>
<evidence type="ECO:0000259" key="4">
    <source>
        <dbReference type="Pfam" id="PF01420"/>
    </source>
</evidence>
<dbReference type="PANTHER" id="PTHR30408:SF12">
    <property type="entry name" value="TYPE I RESTRICTION ENZYME MJAVIII SPECIFICITY SUBUNIT"/>
    <property type="match status" value="1"/>
</dbReference>
<keyword evidence="2" id="KW-0680">Restriction system</keyword>
<dbReference type="InterPro" id="IPR000055">
    <property type="entry name" value="Restrct_endonuc_typeI_TRD"/>
</dbReference>
<dbReference type="SUPFAM" id="SSF116734">
    <property type="entry name" value="DNA methylase specificity domain"/>
    <property type="match status" value="2"/>
</dbReference>
<dbReference type="GO" id="GO:0009307">
    <property type="term" value="P:DNA restriction-modification system"/>
    <property type="evidence" value="ECO:0007669"/>
    <property type="project" value="UniProtKB-KW"/>
</dbReference>
<name>A0A1G1KRI2_9BACT</name>
<dbReference type="InterPro" id="IPR052021">
    <property type="entry name" value="Type-I_RS_S_subunit"/>
</dbReference>